<gene>
    <name evidence="1" type="ORF">SAMN04488096_104111</name>
</gene>
<accession>A0A1M6DQE6</accession>
<protein>
    <submittedName>
        <fullName evidence="1">TIGR02757 family protein</fullName>
    </submittedName>
</protein>
<dbReference type="Proteomes" id="UP000184225">
    <property type="component" value="Unassembled WGS sequence"/>
</dbReference>
<evidence type="ECO:0000313" key="2">
    <source>
        <dbReference type="Proteomes" id="UP000184225"/>
    </source>
</evidence>
<sequence>MTKKELKEFLNYKVEQYNQPEFIDSDPIQIAHLFSRKEDIEIAGFLTATIAWGNRKSILKNAKHLMELMDLAPYDFVKNANENDLSRLDGFVHRTFNDTDLKYFVLSLQNIYNNHQGLETIFTKYSTSTSTQQAIHEFKKVFFELPHLKRTQKHVSDPLKKSAAKRINMYLRWMVREDNCGVDFGLWKNISSAALSCPLDLHSGNIARKLKLLKRKQNDAKALTELDTSLRKLDKNDPVKYDFALFGIGVFEKDF</sequence>
<organism evidence="1 2">
    <name type="scientific">Mesonia phycicola</name>
    <dbReference type="NCBI Taxonomy" id="579105"/>
    <lineage>
        <taxon>Bacteria</taxon>
        <taxon>Pseudomonadati</taxon>
        <taxon>Bacteroidota</taxon>
        <taxon>Flavobacteriia</taxon>
        <taxon>Flavobacteriales</taxon>
        <taxon>Flavobacteriaceae</taxon>
        <taxon>Mesonia</taxon>
    </lineage>
</organism>
<dbReference type="NCBIfam" id="TIGR02757">
    <property type="entry name" value="TIGR02757 family protein"/>
    <property type="match status" value="1"/>
</dbReference>
<evidence type="ECO:0000313" key="1">
    <source>
        <dbReference type="EMBL" id="SHI75390.1"/>
    </source>
</evidence>
<dbReference type="AlphaFoldDB" id="A0A1M6DQE6"/>
<dbReference type="Pfam" id="PF09674">
    <property type="entry name" value="DUF2400"/>
    <property type="match status" value="1"/>
</dbReference>
<dbReference type="RefSeq" id="WP_073149640.1">
    <property type="nucleotide sequence ID" value="NZ_FQYY01000004.1"/>
</dbReference>
<dbReference type="InterPro" id="IPR014127">
    <property type="entry name" value="CHP02757"/>
</dbReference>
<name>A0A1M6DQE6_9FLAO</name>
<reference evidence="1 2" key="1">
    <citation type="submission" date="2016-11" db="EMBL/GenBank/DDBJ databases">
        <authorList>
            <person name="Jaros S."/>
            <person name="Januszkiewicz K."/>
            <person name="Wedrychowicz H."/>
        </authorList>
    </citation>
    <scope>NUCLEOTIDE SEQUENCE [LARGE SCALE GENOMIC DNA]</scope>
    <source>
        <strain evidence="1 2">DSM 21425</strain>
    </source>
</reference>
<proteinExistence type="predicted"/>
<keyword evidence="2" id="KW-1185">Reference proteome</keyword>
<dbReference type="OrthoDB" id="9773332at2"/>
<dbReference type="EMBL" id="FQYY01000004">
    <property type="protein sequence ID" value="SHI75390.1"/>
    <property type="molecule type" value="Genomic_DNA"/>
</dbReference>
<dbReference type="STRING" id="579105.SAMN04488096_104111"/>